<dbReference type="Pfam" id="PF13306">
    <property type="entry name" value="LRR_5"/>
    <property type="match status" value="1"/>
</dbReference>
<evidence type="ECO:0000313" key="1">
    <source>
        <dbReference type="EMBL" id="GFH61955.1"/>
    </source>
</evidence>
<dbReference type="EMBL" id="BLLK01000075">
    <property type="protein sequence ID" value="GFH61955.1"/>
    <property type="molecule type" value="Genomic_DNA"/>
</dbReference>
<name>A0AAD3HFP9_9STRA</name>
<proteinExistence type="predicted"/>
<dbReference type="InterPro" id="IPR026906">
    <property type="entry name" value="LRR_5"/>
</dbReference>
<dbReference type="SUPFAM" id="SSF52058">
    <property type="entry name" value="L domain-like"/>
    <property type="match status" value="1"/>
</dbReference>
<dbReference type="PANTHER" id="PTHR45661:SF3">
    <property type="entry name" value="IG-LIKE DOMAIN-CONTAINING PROTEIN"/>
    <property type="match status" value="1"/>
</dbReference>
<dbReference type="PANTHER" id="PTHR45661">
    <property type="entry name" value="SURFACE ANTIGEN"/>
    <property type="match status" value="1"/>
</dbReference>
<dbReference type="InterPro" id="IPR053139">
    <property type="entry name" value="Surface_bspA-like"/>
</dbReference>
<evidence type="ECO:0000313" key="2">
    <source>
        <dbReference type="Proteomes" id="UP001054902"/>
    </source>
</evidence>
<sequence>MKVTTHEWQKFVPGVRMYKGLKTLFYNGEILWNGKCFGNPLVHDKKERQSWEQIVVLPGVKMISSWTFNRCKSIKRILMTDSVQRIEEAAFSSCTSLVFVKLSMRLEYIGKAAFYDCSSLYSIFIPMSCKEIVPEAFACCSKLLIFNVSSHTMLGISVLHSTDLIERYRNRYEENEVHEWIRNMNAGEMYILHRICASENPSLQAINAVIPAK</sequence>
<protein>
    <recommendedName>
        <fullName evidence="3">Leucine-rich repeat domain-containing protein</fullName>
    </recommendedName>
</protein>
<dbReference type="InterPro" id="IPR032675">
    <property type="entry name" value="LRR_dom_sf"/>
</dbReference>
<dbReference type="Gene3D" id="3.80.10.10">
    <property type="entry name" value="Ribonuclease Inhibitor"/>
    <property type="match status" value="1"/>
</dbReference>
<dbReference type="Proteomes" id="UP001054902">
    <property type="component" value="Unassembled WGS sequence"/>
</dbReference>
<evidence type="ECO:0008006" key="3">
    <source>
        <dbReference type="Google" id="ProtNLM"/>
    </source>
</evidence>
<accession>A0AAD3HFP9</accession>
<gene>
    <name evidence="1" type="ORF">CTEN210_18431</name>
</gene>
<keyword evidence="2" id="KW-1185">Reference proteome</keyword>
<dbReference type="AlphaFoldDB" id="A0AAD3HFP9"/>
<reference evidence="1 2" key="1">
    <citation type="journal article" date="2021" name="Sci. Rep.">
        <title>The genome of the diatom Chaetoceros tenuissimus carries an ancient integrated fragment of an extant virus.</title>
        <authorList>
            <person name="Hongo Y."/>
            <person name="Kimura K."/>
            <person name="Takaki Y."/>
            <person name="Yoshida Y."/>
            <person name="Baba S."/>
            <person name="Kobayashi G."/>
            <person name="Nagasaki K."/>
            <person name="Hano T."/>
            <person name="Tomaru Y."/>
        </authorList>
    </citation>
    <scope>NUCLEOTIDE SEQUENCE [LARGE SCALE GENOMIC DNA]</scope>
    <source>
        <strain evidence="1 2">NIES-3715</strain>
    </source>
</reference>
<organism evidence="1 2">
    <name type="scientific">Chaetoceros tenuissimus</name>
    <dbReference type="NCBI Taxonomy" id="426638"/>
    <lineage>
        <taxon>Eukaryota</taxon>
        <taxon>Sar</taxon>
        <taxon>Stramenopiles</taxon>
        <taxon>Ochrophyta</taxon>
        <taxon>Bacillariophyta</taxon>
        <taxon>Coscinodiscophyceae</taxon>
        <taxon>Chaetocerotophycidae</taxon>
        <taxon>Chaetocerotales</taxon>
        <taxon>Chaetocerotaceae</taxon>
        <taxon>Chaetoceros</taxon>
    </lineage>
</organism>
<comment type="caution">
    <text evidence="1">The sequence shown here is derived from an EMBL/GenBank/DDBJ whole genome shotgun (WGS) entry which is preliminary data.</text>
</comment>